<protein>
    <submittedName>
        <fullName evidence="3">Sugar phosphate isomerase/epimerase</fullName>
    </submittedName>
</protein>
<feature type="signal peptide" evidence="1">
    <location>
        <begin position="1"/>
        <end position="30"/>
    </location>
</feature>
<dbReference type="Gene3D" id="3.20.20.150">
    <property type="entry name" value="Divalent-metal-dependent TIM barrel enzymes"/>
    <property type="match status" value="1"/>
</dbReference>
<evidence type="ECO:0000313" key="4">
    <source>
        <dbReference type="Proteomes" id="UP000198850"/>
    </source>
</evidence>
<dbReference type="InterPro" id="IPR050312">
    <property type="entry name" value="IolE/XylAMocC-like"/>
</dbReference>
<feature type="domain" description="Xylose isomerase-like TIM barrel" evidence="2">
    <location>
        <begin position="59"/>
        <end position="278"/>
    </location>
</feature>
<name>A0A1H4EX29_9SPHI</name>
<feature type="chain" id="PRO_5011616160" evidence="1">
    <location>
        <begin position="31"/>
        <end position="304"/>
    </location>
</feature>
<dbReference type="PANTHER" id="PTHR12110:SF41">
    <property type="entry name" value="INOSOSE DEHYDRATASE"/>
    <property type="match status" value="1"/>
</dbReference>
<dbReference type="InterPro" id="IPR006311">
    <property type="entry name" value="TAT_signal"/>
</dbReference>
<dbReference type="InterPro" id="IPR036237">
    <property type="entry name" value="Xyl_isomerase-like_sf"/>
</dbReference>
<dbReference type="AlphaFoldDB" id="A0A1H4EX29"/>
<sequence length="304" mass="33665">MSNRRTFLHQAGIATAAALLSPAVLSSALAAVPSLPNKVGIQLYTLREQLAKDVKGTIAELARIGYGQVETFYGYNGPNAAKGFWGLDAKAFKSLLSAHHLTSPSGHYNVSEFLSKGGTDEVLKSHIETAATVGQKYFVIPSIPGEVRKAGKMDNYKEMAAKFNHAAELCKKHSLKLAYHNHNFEFSDLGKGITGYDVLLKETDPSLVSFELDLFWAVNAGLNPLEMFKLHPGRFKMWHVKDMDKADKSVFTEVGTGSIDFKSIFRNAKLSGLEYLFVEQDIIKIDPYQSITKSINYIKKDLLR</sequence>
<dbReference type="EMBL" id="FNRA01000006">
    <property type="protein sequence ID" value="SEA89551.1"/>
    <property type="molecule type" value="Genomic_DNA"/>
</dbReference>
<keyword evidence="3" id="KW-0413">Isomerase</keyword>
<dbReference type="Proteomes" id="UP000198850">
    <property type="component" value="Unassembled WGS sequence"/>
</dbReference>
<proteinExistence type="predicted"/>
<gene>
    <name evidence="3" type="ORF">SAMN05443550_106198</name>
</gene>
<dbReference type="PANTHER" id="PTHR12110">
    <property type="entry name" value="HYDROXYPYRUVATE ISOMERASE"/>
    <property type="match status" value="1"/>
</dbReference>
<dbReference type="OrthoDB" id="9798407at2"/>
<organism evidence="3 4">
    <name type="scientific">Pedobacter hartonius</name>
    <dbReference type="NCBI Taxonomy" id="425514"/>
    <lineage>
        <taxon>Bacteria</taxon>
        <taxon>Pseudomonadati</taxon>
        <taxon>Bacteroidota</taxon>
        <taxon>Sphingobacteriia</taxon>
        <taxon>Sphingobacteriales</taxon>
        <taxon>Sphingobacteriaceae</taxon>
        <taxon>Pedobacter</taxon>
    </lineage>
</organism>
<dbReference type="Pfam" id="PF01261">
    <property type="entry name" value="AP_endonuc_2"/>
    <property type="match status" value="1"/>
</dbReference>
<dbReference type="RefSeq" id="WP_090557246.1">
    <property type="nucleotide sequence ID" value="NZ_FNRA01000006.1"/>
</dbReference>
<evidence type="ECO:0000313" key="3">
    <source>
        <dbReference type="EMBL" id="SEA89551.1"/>
    </source>
</evidence>
<dbReference type="InterPro" id="IPR013022">
    <property type="entry name" value="Xyl_isomerase-like_TIM-brl"/>
</dbReference>
<accession>A0A1H4EX29</accession>
<dbReference type="SUPFAM" id="SSF51658">
    <property type="entry name" value="Xylose isomerase-like"/>
    <property type="match status" value="1"/>
</dbReference>
<dbReference type="STRING" id="425514.SAMN05443550_106198"/>
<dbReference type="PROSITE" id="PS51318">
    <property type="entry name" value="TAT"/>
    <property type="match status" value="1"/>
</dbReference>
<dbReference type="GO" id="GO:0016853">
    <property type="term" value="F:isomerase activity"/>
    <property type="evidence" value="ECO:0007669"/>
    <property type="project" value="UniProtKB-KW"/>
</dbReference>
<keyword evidence="1" id="KW-0732">Signal</keyword>
<evidence type="ECO:0000259" key="2">
    <source>
        <dbReference type="Pfam" id="PF01261"/>
    </source>
</evidence>
<evidence type="ECO:0000256" key="1">
    <source>
        <dbReference type="SAM" id="SignalP"/>
    </source>
</evidence>
<reference evidence="3 4" key="1">
    <citation type="submission" date="2016-10" db="EMBL/GenBank/DDBJ databases">
        <authorList>
            <person name="de Groot N.N."/>
        </authorList>
    </citation>
    <scope>NUCLEOTIDE SEQUENCE [LARGE SCALE GENOMIC DNA]</scope>
    <source>
        <strain evidence="3 4">DSM 19033</strain>
    </source>
</reference>
<keyword evidence="4" id="KW-1185">Reference proteome</keyword>